<accession>A0A1G8BAC3</accession>
<dbReference type="RefSeq" id="WP_072736228.1">
    <property type="nucleotide sequence ID" value="NZ_CP048813.1"/>
</dbReference>
<proteinExistence type="predicted"/>
<sequence length="165" mass="18249">MPTRSRHNRPAVTALLALSLTGVLAACASNDEEPGPSNVGAATSEANRELVIDFYDRFFNEHDTSAASVITDDYTQHNPNVPDGKEPFVGYFTEYFADNPESRNRIVRSAVDGDLVYLHVHSTDGSNDRGSAVVDIFRVHDERIVEHWDVIQEVPETAANQNGMF</sequence>
<dbReference type="PANTHER" id="PTHR38436:SF1">
    <property type="entry name" value="ESTER CYCLASE"/>
    <property type="match status" value="1"/>
</dbReference>
<protein>
    <submittedName>
        <fullName evidence="2">Predicted SnoaL-like aldol condensation-catalyzing enzyme</fullName>
    </submittedName>
</protein>
<dbReference type="SUPFAM" id="SSF54427">
    <property type="entry name" value="NTF2-like"/>
    <property type="match status" value="1"/>
</dbReference>
<dbReference type="InterPro" id="IPR009959">
    <property type="entry name" value="Cyclase_SnoaL-like"/>
</dbReference>
<evidence type="ECO:0000313" key="3">
    <source>
        <dbReference type="Proteomes" id="UP000183263"/>
    </source>
</evidence>
<dbReference type="OrthoDB" id="129343at2"/>
<dbReference type="PANTHER" id="PTHR38436">
    <property type="entry name" value="POLYKETIDE CYCLASE SNOAL-LIKE DOMAIN"/>
    <property type="match status" value="1"/>
</dbReference>
<dbReference type="Pfam" id="PF12680">
    <property type="entry name" value="SnoaL_2"/>
    <property type="match status" value="1"/>
</dbReference>
<evidence type="ECO:0000313" key="2">
    <source>
        <dbReference type="EMBL" id="SDH30041.1"/>
    </source>
</evidence>
<dbReference type="InterPro" id="IPR037401">
    <property type="entry name" value="SnoaL-like"/>
</dbReference>
<dbReference type="AlphaFoldDB" id="A0A1G8BAC3"/>
<evidence type="ECO:0000259" key="1">
    <source>
        <dbReference type="Pfam" id="PF12680"/>
    </source>
</evidence>
<dbReference type="GO" id="GO:0030638">
    <property type="term" value="P:polyketide metabolic process"/>
    <property type="evidence" value="ECO:0007669"/>
    <property type="project" value="InterPro"/>
</dbReference>
<keyword evidence="3" id="KW-1185">Reference proteome</keyword>
<dbReference type="InterPro" id="IPR032710">
    <property type="entry name" value="NTF2-like_dom_sf"/>
</dbReference>
<dbReference type="PROSITE" id="PS51257">
    <property type="entry name" value="PROKAR_LIPOPROTEIN"/>
    <property type="match status" value="1"/>
</dbReference>
<dbReference type="Proteomes" id="UP000183263">
    <property type="component" value="Unassembled WGS sequence"/>
</dbReference>
<organism evidence="2 3">
    <name type="scientific">Rhodococcus triatomae</name>
    <dbReference type="NCBI Taxonomy" id="300028"/>
    <lineage>
        <taxon>Bacteria</taxon>
        <taxon>Bacillati</taxon>
        <taxon>Actinomycetota</taxon>
        <taxon>Actinomycetes</taxon>
        <taxon>Mycobacteriales</taxon>
        <taxon>Nocardiaceae</taxon>
        <taxon>Rhodococcus</taxon>
    </lineage>
</organism>
<dbReference type="EMBL" id="FNDN01000001">
    <property type="protein sequence ID" value="SDH30041.1"/>
    <property type="molecule type" value="Genomic_DNA"/>
</dbReference>
<gene>
    <name evidence="2" type="ORF">SAMN05444695_101747</name>
</gene>
<reference evidence="2 3" key="1">
    <citation type="submission" date="2016-10" db="EMBL/GenBank/DDBJ databases">
        <authorList>
            <person name="de Groot N.N."/>
        </authorList>
    </citation>
    <scope>NUCLEOTIDE SEQUENCE [LARGE SCALE GENOMIC DNA]</scope>
    <source>
        <strain evidence="2 3">DSM 44892</strain>
    </source>
</reference>
<name>A0A1G8BAC3_9NOCA</name>
<dbReference type="Gene3D" id="3.10.450.50">
    <property type="match status" value="1"/>
</dbReference>
<feature type="domain" description="SnoaL-like" evidence="1">
    <location>
        <begin position="52"/>
        <end position="147"/>
    </location>
</feature>